<dbReference type="PANTHER" id="PTHR13214">
    <property type="entry name" value="ZINC FINGER PROTEIN 330"/>
    <property type="match status" value="1"/>
</dbReference>
<dbReference type="KEGG" id="epa:110235735"/>
<evidence type="ECO:0000256" key="6">
    <source>
        <dbReference type="ARBA" id="ARBA00022833"/>
    </source>
</evidence>
<sequence>MPKKKTGARKKAEKQKARQRDIQGGSRSLMEWPCNFTMECDKCKRRQKNRAFCYFCLSLQKISTCAHCGKSKCLMKTGDCVVKHPGIHAVSLSMVGAICDYCEAFVCHSKKCLTTHACECPLREGDCLECERGVWEHGGRIFMCAYCACFLCSDDQFEHQAKCQVLESESFKCGSCNKLGQYSCLRCKLCFCDDHVRRKGIKYTRGQSIPCPKCGHETKETKDLSMSTRSHTFGRQKYNDDSDDEMAGYSYGAFSYGTTSSQATLGSIDDDDDDDEGDDDEDEDESEDEEEQEEAEDESEETTFESQVSIENLKLQ</sequence>
<feature type="region of interest" description="Disordered" evidence="8">
    <location>
        <begin position="1"/>
        <end position="23"/>
    </location>
</feature>
<reference evidence="9" key="1">
    <citation type="submission" date="2022-11" db="UniProtKB">
        <authorList>
            <consortium name="EnsemblMetazoa"/>
        </authorList>
    </citation>
    <scope>IDENTIFICATION</scope>
</reference>
<dbReference type="RefSeq" id="XP_020896887.1">
    <property type="nucleotide sequence ID" value="XM_021041228.2"/>
</dbReference>
<feature type="compositionally biased region" description="Basic residues" evidence="8">
    <location>
        <begin position="1"/>
        <end position="13"/>
    </location>
</feature>
<name>A0A913X0C5_EXADI</name>
<feature type="compositionally biased region" description="Polar residues" evidence="8">
    <location>
        <begin position="304"/>
        <end position="316"/>
    </location>
</feature>
<dbReference type="AlphaFoldDB" id="A0A913X0C5"/>
<keyword evidence="5" id="KW-0863">Zinc-finger</keyword>
<dbReference type="Proteomes" id="UP000887567">
    <property type="component" value="Unplaced"/>
</dbReference>
<organism evidence="9 10">
    <name type="scientific">Exaiptasia diaphana</name>
    <name type="common">Tropical sea anemone</name>
    <name type="synonym">Aiptasia pulchella</name>
    <dbReference type="NCBI Taxonomy" id="2652724"/>
    <lineage>
        <taxon>Eukaryota</taxon>
        <taxon>Metazoa</taxon>
        <taxon>Cnidaria</taxon>
        <taxon>Anthozoa</taxon>
        <taxon>Hexacorallia</taxon>
        <taxon>Actiniaria</taxon>
        <taxon>Aiptasiidae</taxon>
        <taxon>Exaiptasia</taxon>
    </lineage>
</organism>
<evidence type="ECO:0000256" key="2">
    <source>
        <dbReference type="ARBA" id="ARBA00007212"/>
    </source>
</evidence>
<dbReference type="GO" id="GO:0005730">
    <property type="term" value="C:nucleolus"/>
    <property type="evidence" value="ECO:0007669"/>
    <property type="project" value="UniProtKB-SubCell"/>
</dbReference>
<dbReference type="GO" id="GO:0008270">
    <property type="term" value="F:zinc ion binding"/>
    <property type="evidence" value="ECO:0007669"/>
    <property type="project" value="UniProtKB-KW"/>
</dbReference>
<feature type="compositionally biased region" description="Acidic residues" evidence="8">
    <location>
        <begin position="268"/>
        <end position="303"/>
    </location>
</feature>
<evidence type="ECO:0000313" key="10">
    <source>
        <dbReference type="Proteomes" id="UP000887567"/>
    </source>
</evidence>
<dbReference type="OMA" id="CFCDEHV"/>
<keyword evidence="4" id="KW-0677">Repeat</keyword>
<dbReference type="PANTHER" id="PTHR13214:SF1">
    <property type="entry name" value="ZINC FINGER PROTEIN 330"/>
    <property type="match status" value="1"/>
</dbReference>
<dbReference type="OrthoDB" id="10258894at2759"/>
<evidence type="ECO:0000256" key="1">
    <source>
        <dbReference type="ARBA" id="ARBA00004604"/>
    </source>
</evidence>
<evidence type="ECO:0000256" key="5">
    <source>
        <dbReference type="ARBA" id="ARBA00022771"/>
    </source>
</evidence>
<proteinExistence type="inferred from homology"/>
<evidence type="ECO:0000313" key="9">
    <source>
        <dbReference type="EnsemblMetazoa" id="XP_020896887.1"/>
    </source>
</evidence>
<evidence type="ECO:0000256" key="3">
    <source>
        <dbReference type="ARBA" id="ARBA00022723"/>
    </source>
</evidence>
<evidence type="ECO:0000256" key="8">
    <source>
        <dbReference type="SAM" id="MobiDB-lite"/>
    </source>
</evidence>
<comment type="subcellular location">
    <subcellularLocation>
        <location evidence="1">Nucleus</location>
        <location evidence="1">Nucleolus</location>
    </subcellularLocation>
</comment>
<keyword evidence="3" id="KW-0479">Metal-binding</keyword>
<keyword evidence="10" id="KW-1185">Reference proteome</keyword>
<dbReference type="Pfam" id="PF06524">
    <property type="entry name" value="NOA36"/>
    <property type="match status" value="1"/>
</dbReference>
<dbReference type="InterPro" id="IPR010531">
    <property type="entry name" value="NOA36"/>
</dbReference>
<evidence type="ECO:0000256" key="4">
    <source>
        <dbReference type="ARBA" id="ARBA00022737"/>
    </source>
</evidence>
<evidence type="ECO:0008006" key="11">
    <source>
        <dbReference type="Google" id="ProtNLM"/>
    </source>
</evidence>
<evidence type="ECO:0000256" key="7">
    <source>
        <dbReference type="ARBA" id="ARBA00023242"/>
    </source>
</evidence>
<keyword evidence="6" id="KW-0862">Zinc</keyword>
<protein>
    <recommendedName>
        <fullName evidence="11">Zinc finger protein 330</fullName>
    </recommendedName>
</protein>
<accession>A0A913X0C5</accession>
<feature type="region of interest" description="Disordered" evidence="8">
    <location>
        <begin position="225"/>
        <end position="244"/>
    </location>
</feature>
<feature type="region of interest" description="Disordered" evidence="8">
    <location>
        <begin position="258"/>
        <end position="316"/>
    </location>
</feature>
<comment type="similarity">
    <text evidence="2">Belongs to the NOA36 family.</text>
</comment>
<dbReference type="EnsemblMetazoa" id="XM_021041228.2">
    <property type="protein sequence ID" value="XP_020896887.1"/>
    <property type="gene ID" value="LOC110235735"/>
</dbReference>
<keyword evidence="7" id="KW-0539">Nucleus</keyword>
<dbReference type="GeneID" id="110235735"/>